<dbReference type="Pfam" id="PF00072">
    <property type="entry name" value="Response_reg"/>
    <property type="match status" value="2"/>
</dbReference>
<dbReference type="InterPro" id="IPR036890">
    <property type="entry name" value="HATPase_C_sf"/>
</dbReference>
<feature type="domain" description="PAC" evidence="16">
    <location>
        <begin position="352"/>
        <end position="406"/>
    </location>
</feature>
<dbReference type="Gene3D" id="3.30.565.10">
    <property type="entry name" value="Histidine kinase-like ATPase, C-terminal domain"/>
    <property type="match status" value="1"/>
</dbReference>
<dbReference type="Gene3D" id="3.40.50.2300">
    <property type="match status" value="2"/>
</dbReference>
<dbReference type="InterPro" id="IPR036097">
    <property type="entry name" value="HisK_dim/P_sf"/>
</dbReference>
<dbReference type="Pfam" id="PF08447">
    <property type="entry name" value="PAS_3"/>
    <property type="match status" value="1"/>
</dbReference>
<dbReference type="HOGENOM" id="CLU_000445_114_21_4"/>
<dbReference type="Pfam" id="PF02518">
    <property type="entry name" value="HATPase_c"/>
    <property type="match status" value="1"/>
</dbReference>
<dbReference type="InterPro" id="IPR004358">
    <property type="entry name" value="Sig_transdc_His_kin-like_C"/>
</dbReference>
<dbReference type="PRINTS" id="PR00344">
    <property type="entry name" value="BCTRLSENSOR"/>
</dbReference>
<dbReference type="Gene3D" id="1.10.287.130">
    <property type="match status" value="1"/>
</dbReference>
<dbReference type="GO" id="GO:0000155">
    <property type="term" value="F:phosphorelay sensor kinase activity"/>
    <property type="evidence" value="ECO:0007669"/>
    <property type="project" value="InterPro"/>
</dbReference>
<evidence type="ECO:0000256" key="6">
    <source>
        <dbReference type="ARBA" id="ARBA00022679"/>
    </source>
</evidence>
<dbReference type="SMART" id="SM00387">
    <property type="entry name" value="HATPase_c"/>
    <property type="match status" value="1"/>
</dbReference>
<name>C3X3N2_9BURK</name>
<keyword evidence="10" id="KW-0902">Two-component regulatory system</keyword>
<dbReference type="SUPFAM" id="SSF55785">
    <property type="entry name" value="PYP-like sensor domain (PAS domain)"/>
    <property type="match status" value="3"/>
</dbReference>
<evidence type="ECO:0000256" key="11">
    <source>
        <dbReference type="ARBA" id="ARBA00023136"/>
    </source>
</evidence>
<proteinExistence type="predicted"/>
<feature type="domain" description="PAS" evidence="15">
    <location>
        <begin position="157"/>
        <end position="203"/>
    </location>
</feature>
<keyword evidence="8" id="KW-0418">Kinase</keyword>
<dbReference type="InterPro" id="IPR000700">
    <property type="entry name" value="PAS-assoc_C"/>
</dbReference>
<dbReference type="eggNOG" id="COG2205">
    <property type="taxonomic scope" value="Bacteria"/>
</dbReference>
<dbReference type="GO" id="GO:0005886">
    <property type="term" value="C:plasma membrane"/>
    <property type="evidence" value="ECO:0007669"/>
    <property type="project" value="UniProtKB-SubCell"/>
</dbReference>
<gene>
    <name evidence="17" type="ORF">OFAG_00971</name>
</gene>
<dbReference type="PANTHER" id="PTHR43047">
    <property type="entry name" value="TWO-COMPONENT HISTIDINE PROTEIN KINASE"/>
    <property type="match status" value="1"/>
</dbReference>
<dbReference type="SUPFAM" id="SSF55874">
    <property type="entry name" value="ATPase domain of HSP90 chaperone/DNA topoisomerase II/histidine kinase"/>
    <property type="match status" value="1"/>
</dbReference>
<keyword evidence="18" id="KW-1185">Reference proteome</keyword>
<dbReference type="Pfam" id="PF00512">
    <property type="entry name" value="HisKA"/>
    <property type="match status" value="1"/>
</dbReference>
<evidence type="ECO:0000256" key="7">
    <source>
        <dbReference type="ARBA" id="ARBA00022741"/>
    </source>
</evidence>
<dbReference type="PROSITE" id="PS50110">
    <property type="entry name" value="RESPONSE_REGULATORY"/>
    <property type="match status" value="2"/>
</dbReference>
<keyword evidence="11" id="KW-0472">Membrane</keyword>
<protein>
    <recommendedName>
        <fullName evidence="3">histidine kinase</fullName>
        <ecNumber evidence="3">2.7.13.3</ecNumber>
    </recommendedName>
</protein>
<dbReference type="EMBL" id="ACDP02000020">
    <property type="protein sequence ID" value="EEO27818.2"/>
    <property type="molecule type" value="Genomic_DNA"/>
</dbReference>
<organism evidence="17 18">
    <name type="scientific">Oxalobacter paraformigenes</name>
    <dbReference type="NCBI Taxonomy" id="556268"/>
    <lineage>
        <taxon>Bacteria</taxon>
        <taxon>Pseudomonadati</taxon>
        <taxon>Pseudomonadota</taxon>
        <taxon>Betaproteobacteria</taxon>
        <taxon>Burkholderiales</taxon>
        <taxon>Oxalobacteraceae</taxon>
        <taxon>Oxalobacter</taxon>
    </lineage>
</organism>
<comment type="caution">
    <text evidence="17">The sequence shown here is derived from an EMBL/GenBank/DDBJ whole genome shotgun (WGS) entry which is preliminary data.</text>
</comment>
<dbReference type="InterPro" id="IPR005467">
    <property type="entry name" value="His_kinase_dom"/>
</dbReference>
<dbReference type="eggNOG" id="COG0784">
    <property type="taxonomic scope" value="Bacteria"/>
</dbReference>
<evidence type="ECO:0000256" key="2">
    <source>
        <dbReference type="ARBA" id="ARBA00004236"/>
    </source>
</evidence>
<dbReference type="PANTHER" id="PTHR43047:SF72">
    <property type="entry name" value="OSMOSENSING HISTIDINE PROTEIN KINASE SLN1"/>
    <property type="match status" value="1"/>
</dbReference>
<evidence type="ECO:0000256" key="8">
    <source>
        <dbReference type="ARBA" id="ARBA00022777"/>
    </source>
</evidence>
<evidence type="ECO:0000256" key="1">
    <source>
        <dbReference type="ARBA" id="ARBA00000085"/>
    </source>
</evidence>
<evidence type="ECO:0000256" key="5">
    <source>
        <dbReference type="ARBA" id="ARBA00022553"/>
    </source>
</evidence>
<dbReference type="InterPro" id="IPR001789">
    <property type="entry name" value="Sig_transdc_resp-reg_receiver"/>
</dbReference>
<comment type="subcellular location">
    <subcellularLocation>
        <location evidence="2">Cell membrane</location>
    </subcellularLocation>
</comment>
<dbReference type="CDD" id="cd00130">
    <property type="entry name" value="PAS"/>
    <property type="match status" value="1"/>
</dbReference>
<evidence type="ECO:0000259" key="13">
    <source>
        <dbReference type="PROSITE" id="PS50109"/>
    </source>
</evidence>
<keyword evidence="4" id="KW-1003">Cell membrane</keyword>
<evidence type="ECO:0000313" key="18">
    <source>
        <dbReference type="Proteomes" id="UP000003973"/>
    </source>
</evidence>
<dbReference type="InterPro" id="IPR013655">
    <property type="entry name" value="PAS_fold_3"/>
</dbReference>
<dbReference type="PROSITE" id="PS50112">
    <property type="entry name" value="PAS"/>
    <property type="match status" value="1"/>
</dbReference>
<dbReference type="InterPro" id="IPR003594">
    <property type="entry name" value="HATPase_dom"/>
</dbReference>
<evidence type="ECO:0000256" key="9">
    <source>
        <dbReference type="ARBA" id="ARBA00022840"/>
    </source>
</evidence>
<evidence type="ECO:0000256" key="3">
    <source>
        <dbReference type="ARBA" id="ARBA00012438"/>
    </source>
</evidence>
<dbReference type="RefSeq" id="WP_020995025.1">
    <property type="nucleotide sequence ID" value="NZ_CABMNL010000001.1"/>
</dbReference>
<evidence type="ECO:0000313" key="17">
    <source>
        <dbReference type="EMBL" id="EEO27818.2"/>
    </source>
</evidence>
<keyword evidence="7" id="KW-0547">Nucleotide-binding</keyword>
<evidence type="ECO:0000256" key="12">
    <source>
        <dbReference type="PROSITE-ProRule" id="PRU00169"/>
    </source>
</evidence>
<dbReference type="FunFam" id="3.30.565.10:FF:000023">
    <property type="entry name" value="PAS domain-containing sensor histidine kinase"/>
    <property type="match status" value="1"/>
</dbReference>
<keyword evidence="9" id="KW-0067">ATP-binding</keyword>
<dbReference type="Proteomes" id="UP000003973">
    <property type="component" value="Unassembled WGS sequence"/>
</dbReference>
<dbReference type="InterPro" id="IPR003661">
    <property type="entry name" value="HisK_dim/P_dom"/>
</dbReference>
<dbReference type="Gene3D" id="3.30.450.20">
    <property type="entry name" value="PAS domain"/>
    <property type="match status" value="2"/>
</dbReference>
<dbReference type="CDD" id="cd17546">
    <property type="entry name" value="REC_hyHK_CKI1_RcsC-like"/>
    <property type="match status" value="2"/>
</dbReference>
<keyword evidence="6" id="KW-0808">Transferase</keyword>
<feature type="modified residue" description="4-aspartylphosphate" evidence="12">
    <location>
        <position position="862"/>
    </location>
</feature>
<evidence type="ECO:0000259" key="14">
    <source>
        <dbReference type="PROSITE" id="PS50110"/>
    </source>
</evidence>
<keyword evidence="5 12" id="KW-0597">Phosphoprotein</keyword>
<dbReference type="SMART" id="SM00388">
    <property type="entry name" value="HisKA"/>
    <property type="match status" value="1"/>
</dbReference>
<dbReference type="SUPFAM" id="SSF47384">
    <property type="entry name" value="Homodimeric domain of signal transducing histidine kinase"/>
    <property type="match status" value="1"/>
</dbReference>
<feature type="modified residue" description="4-aspartylphosphate" evidence="12">
    <location>
        <position position="721"/>
    </location>
</feature>
<accession>C3X3N2</accession>
<evidence type="ECO:0000256" key="4">
    <source>
        <dbReference type="ARBA" id="ARBA00022475"/>
    </source>
</evidence>
<dbReference type="InterPro" id="IPR035965">
    <property type="entry name" value="PAS-like_dom_sf"/>
</dbReference>
<dbReference type="eggNOG" id="COG0745">
    <property type="taxonomic scope" value="Bacteria"/>
</dbReference>
<dbReference type="InterPro" id="IPR000014">
    <property type="entry name" value="PAS"/>
</dbReference>
<feature type="domain" description="Response regulatory" evidence="14">
    <location>
        <begin position="810"/>
        <end position="931"/>
    </location>
</feature>
<dbReference type="EC" id="2.7.13.3" evidence="3"/>
<dbReference type="PROSITE" id="PS50113">
    <property type="entry name" value="PAC"/>
    <property type="match status" value="1"/>
</dbReference>
<dbReference type="CDD" id="cd16922">
    <property type="entry name" value="HATPase_EvgS-ArcB-TorS-like"/>
    <property type="match status" value="1"/>
</dbReference>
<dbReference type="CDD" id="cd00082">
    <property type="entry name" value="HisKA"/>
    <property type="match status" value="1"/>
</dbReference>
<reference evidence="17" key="1">
    <citation type="submission" date="2011-10" db="EMBL/GenBank/DDBJ databases">
        <title>The Genome Sequence of Oxalobacter formigenes HOxBLS.</title>
        <authorList>
            <consortium name="The Broad Institute Genome Sequencing Platform"/>
            <person name="Earl A."/>
            <person name="Ward D."/>
            <person name="Feldgarden M."/>
            <person name="Gevers D."/>
            <person name="Allison M.J."/>
            <person name="Humphrey S."/>
            <person name="Young S.K."/>
            <person name="Zeng Q."/>
            <person name="Gargeya S."/>
            <person name="Fitzgerald M."/>
            <person name="Haas B."/>
            <person name="Abouelleil A."/>
            <person name="Alvarado L."/>
            <person name="Arachchi H.M."/>
            <person name="Berlin A."/>
            <person name="Brown A."/>
            <person name="Chapman S.B."/>
            <person name="Chen Z."/>
            <person name="Dunbar C."/>
            <person name="Freedman E."/>
            <person name="Gearin G."/>
            <person name="Goldberg J."/>
            <person name="Griggs A."/>
            <person name="Gujja S."/>
            <person name="Heiman D."/>
            <person name="Howarth C."/>
            <person name="Larson L."/>
            <person name="Lui A."/>
            <person name="MacDonald P.J.P."/>
            <person name="Montmayeur A."/>
            <person name="Murphy C."/>
            <person name="Neiman D."/>
            <person name="Pearson M."/>
            <person name="Priest M."/>
            <person name="Roberts A."/>
            <person name="Saif S."/>
            <person name="Shea T."/>
            <person name="Shenoy N."/>
            <person name="Sisk P."/>
            <person name="Stolte C."/>
            <person name="Sykes S."/>
            <person name="Wortman J."/>
            <person name="Nusbaum C."/>
            <person name="Birren B."/>
        </authorList>
    </citation>
    <scope>NUCLEOTIDE SEQUENCE [LARGE SCALE GENOMIC DNA]</scope>
    <source>
        <strain evidence="17">HOxBLS</strain>
    </source>
</reference>
<dbReference type="GO" id="GO:0009927">
    <property type="term" value="F:histidine phosphotransfer kinase activity"/>
    <property type="evidence" value="ECO:0007669"/>
    <property type="project" value="TreeGrafter"/>
</dbReference>
<feature type="domain" description="Response regulatory" evidence="14">
    <location>
        <begin position="667"/>
        <end position="787"/>
    </location>
</feature>
<dbReference type="AlphaFoldDB" id="C3X3N2"/>
<dbReference type="SUPFAM" id="SSF52172">
    <property type="entry name" value="CheY-like"/>
    <property type="match status" value="2"/>
</dbReference>
<dbReference type="Pfam" id="PF13426">
    <property type="entry name" value="PAS_9"/>
    <property type="match status" value="1"/>
</dbReference>
<sequence>MANGERLGRGSGLSEPVTALGCPAVMDALNAGVVCCRVDEDLSFCWGNARFFGMTAFTEEAFVRHFGGLRPFYAACPECAGDFALIESALSRAVKAGNASVEMEIRLPGKAGGFSWIKLSGTVSSDETGAPLLVAVLTDINALAADWEEQARLAGEHWRYFRWMMDEFAGNVYVSDMETCELLYLNRTACETLGVSAERVLGRKCFEVIQGRQSPCPFCTNDRLRENGFCNWEFFNPVLERAFMIRNRVIEWEGRPVRLELSHDMFSAEYKLAKKDRERLALVGSMPGGFVRLDARDYRTVLWYGADFLNVIGYTAEQFENELHSQCTYVHPDDLKRIVSRLETVDTTGENIVTEVRIITRSGEMKYLNMTLCYASAEDSWDGIPSFYSVGMDVTEQREEQARQRRALEEAYHAARVASEAKTNFLSSMSHDIRTPMNAIMGMALIAQTNLASPERVADCLDKISVSSRHLLSLINEILDMSKIESGRIDLVAEEVSLPELIRNVMGMCQPLLREKGLEFHVSASQVRHENIVIDGGRLQQVLMNLLSNAVKYTPEGGTVGFVVRELPTGIKKRGQYEFVVEDNGIGMPAAFLPHLFEPFSRAEDPRISRIQGTGLGMAIAENIVRMMNGTITVESEPEKGSRFTVSLPFELAGEDDTVDTGLAGFPVLVVDDDRMVCESATVLLNELGMRGVWVDSGEEALRCVVYAHENGDGFFAVILDWKMPGMSGLETLKAIRKRLGRNIPVIVISAYDYSDIEEEFRNAGADAFISKPLFKSRIRQVLQSFGPGKQREPAAPVPGKQRAPLEGRRFLLAEDNDMNREIAVELLEMHGMAVDAAENGLAAVEKFGNSPAGTYDGILMDIQMPVMDGYEATRAIRALDREDAKTVPILALTANAFATDIGKAHAAGMNDHVSKPIDVAYLIGTLRKWVR</sequence>
<dbReference type="InterPro" id="IPR011006">
    <property type="entry name" value="CheY-like_superfamily"/>
</dbReference>
<evidence type="ECO:0000259" key="16">
    <source>
        <dbReference type="PROSITE" id="PS50113"/>
    </source>
</evidence>
<feature type="domain" description="Histidine kinase" evidence="13">
    <location>
        <begin position="428"/>
        <end position="652"/>
    </location>
</feature>
<dbReference type="SMART" id="SM00448">
    <property type="entry name" value="REC"/>
    <property type="match status" value="2"/>
</dbReference>
<comment type="catalytic activity">
    <reaction evidence="1">
        <text>ATP + protein L-histidine = ADP + protein N-phospho-L-histidine.</text>
        <dbReference type="EC" id="2.7.13.3"/>
    </reaction>
</comment>
<evidence type="ECO:0000256" key="10">
    <source>
        <dbReference type="ARBA" id="ARBA00023012"/>
    </source>
</evidence>
<dbReference type="GO" id="GO:0005524">
    <property type="term" value="F:ATP binding"/>
    <property type="evidence" value="ECO:0007669"/>
    <property type="project" value="UniProtKB-KW"/>
</dbReference>
<evidence type="ECO:0000259" key="15">
    <source>
        <dbReference type="PROSITE" id="PS50112"/>
    </source>
</evidence>
<dbReference type="PROSITE" id="PS50109">
    <property type="entry name" value="HIS_KIN"/>
    <property type="match status" value="1"/>
</dbReference>